<protein>
    <submittedName>
        <fullName evidence="1">Uncharacterized protein</fullName>
    </submittedName>
</protein>
<reference evidence="1" key="1">
    <citation type="submission" date="2021-05" db="EMBL/GenBank/DDBJ databases">
        <authorList>
            <person name="Alioto T."/>
            <person name="Alioto T."/>
            <person name="Gomez Garrido J."/>
        </authorList>
    </citation>
    <scope>NUCLEOTIDE SEQUENCE</scope>
</reference>
<dbReference type="EMBL" id="HBUF01115847">
    <property type="protein sequence ID" value="CAG6641141.1"/>
    <property type="molecule type" value="Transcribed_RNA"/>
</dbReference>
<accession>A0A8D8R196</accession>
<dbReference type="AlphaFoldDB" id="A0A8D8R196"/>
<evidence type="ECO:0000313" key="1">
    <source>
        <dbReference type="EMBL" id="CAG6641141.1"/>
    </source>
</evidence>
<proteinExistence type="predicted"/>
<sequence>MHIGLASQCSSPGCLANSPVPRGSAQARGISLESDWVAKTTPRASPVDRHQTLGCVPLPGKQRRWHVALAKCRANFPFQSLDTTYKIPGSCFLDRVVSGP</sequence>
<name>A0A8D8R196_9HEMI</name>
<organism evidence="1">
    <name type="scientific">Cacopsylla melanoneura</name>
    <dbReference type="NCBI Taxonomy" id="428564"/>
    <lineage>
        <taxon>Eukaryota</taxon>
        <taxon>Metazoa</taxon>
        <taxon>Ecdysozoa</taxon>
        <taxon>Arthropoda</taxon>
        <taxon>Hexapoda</taxon>
        <taxon>Insecta</taxon>
        <taxon>Pterygota</taxon>
        <taxon>Neoptera</taxon>
        <taxon>Paraneoptera</taxon>
        <taxon>Hemiptera</taxon>
        <taxon>Sternorrhyncha</taxon>
        <taxon>Psylloidea</taxon>
        <taxon>Psyllidae</taxon>
        <taxon>Psyllinae</taxon>
        <taxon>Cacopsylla</taxon>
    </lineage>
</organism>